<reference evidence="5" key="1">
    <citation type="submission" date="2025-08" db="UniProtKB">
        <authorList>
            <consortium name="RefSeq"/>
        </authorList>
    </citation>
    <scope>IDENTIFICATION</scope>
</reference>
<protein>
    <submittedName>
        <fullName evidence="5">Membrane-anchored junction protein isoform X1</fullName>
    </submittedName>
</protein>
<feature type="compositionally biased region" description="Pro residues" evidence="2">
    <location>
        <begin position="102"/>
        <end position="123"/>
    </location>
</feature>
<dbReference type="InterPro" id="IPR046347">
    <property type="entry name" value="bZIP_sf"/>
</dbReference>
<keyword evidence="4" id="KW-1185">Reference proteome</keyword>
<dbReference type="Gene3D" id="1.20.5.170">
    <property type="match status" value="1"/>
</dbReference>
<evidence type="ECO:0000313" key="5">
    <source>
        <dbReference type="RefSeq" id="XP_060032144.1"/>
    </source>
</evidence>
<feature type="compositionally biased region" description="Low complexity" evidence="2">
    <location>
        <begin position="185"/>
        <end position="197"/>
    </location>
</feature>
<dbReference type="GeneID" id="103109626"/>
<dbReference type="CDD" id="cd14701">
    <property type="entry name" value="bZIP_BATF"/>
    <property type="match status" value="1"/>
</dbReference>
<evidence type="ECO:0000313" key="4">
    <source>
        <dbReference type="Proteomes" id="UP001652624"/>
    </source>
</evidence>
<feature type="region of interest" description="Disordered" evidence="2">
    <location>
        <begin position="334"/>
        <end position="455"/>
    </location>
</feature>
<organism evidence="4 5">
    <name type="scientific">Erinaceus europaeus</name>
    <name type="common">Western European hedgehog</name>
    <dbReference type="NCBI Taxonomy" id="9365"/>
    <lineage>
        <taxon>Eukaryota</taxon>
        <taxon>Metazoa</taxon>
        <taxon>Chordata</taxon>
        <taxon>Craniata</taxon>
        <taxon>Vertebrata</taxon>
        <taxon>Euteleostomi</taxon>
        <taxon>Mammalia</taxon>
        <taxon>Eutheria</taxon>
        <taxon>Laurasiatheria</taxon>
        <taxon>Eulipotyphla</taxon>
        <taxon>Erinaceidae</taxon>
        <taxon>Erinaceinae</taxon>
        <taxon>Erinaceus</taxon>
    </lineage>
</organism>
<proteinExistence type="predicted"/>
<evidence type="ECO:0000256" key="1">
    <source>
        <dbReference type="ARBA" id="ARBA00023242"/>
    </source>
</evidence>
<feature type="compositionally biased region" description="Basic residues" evidence="2">
    <location>
        <begin position="347"/>
        <end position="360"/>
    </location>
</feature>
<sequence length="474" mass="53117">MHLCGEELPTEPVSVGGPSEHQKQLRKKQKNRAAAQRSRQKHTDKADTLHQELEGLEKQNHELQKVVEQYREELAWWSRVLQLHNRQCPGLRASSYDALASTPPPGLQCLQPPPGPFQGPPAPRLSAQQLPPDAQGCPGLLLSPGPPPSPDPAAVTAPSAQLYPRPLQPSSPASCSLLSPPPTLTGPLPSSSPQPLGQKLGSSSHSPSATPGYYLEAMNLKPFTYPFPETRFLHAGTSVYKFKIRYGNNIRGEEIENKEVIFQELEDSIRVVLGNPDNLQPFATEHFVVFPYKSKWERVSHLKFKHGEIILVPYPFVFTLYVELKWCHEHLSPGSSANHSPLELVHTHRKDVRDLRRKRKHEDVPRSPSGPGLDRVRMGTCSQGPSSKKPLMETKRNRERKTQLEWQDPPAFRSTDVQEQDPQWGLGPAEHITPPLQQDSPPRTKGPSQPGPSGFFGFISSLFPFRYFFRRSSQ</sequence>
<feature type="domain" description="BZIP" evidence="3">
    <location>
        <begin position="21"/>
        <end position="74"/>
    </location>
</feature>
<dbReference type="PROSITE" id="PS50217">
    <property type="entry name" value="BZIP"/>
    <property type="match status" value="1"/>
</dbReference>
<dbReference type="Proteomes" id="UP001652624">
    <property type="component" value="Chromosome 17"/>
</dbReference>
<dbReference type="Pfam" id="PF15077">
    <property type="entry name" value="MAJIN"/>
    <property type="match status" value="1"/>
</dbReference>
<accession>A0ABM3W6D5</accession>
<dbReference type="PROSITE" id="PS00036">
    <property type="entry name" value="BZIP_BASIC"/>
    <property type="match status" value="1"/>
</dbReference>
<dbReference type="SUPFAM" id="SSF57959">
    <property type="entry name" value="Leucine zipper domain"/>
    <property type="match status" value="1"/>
</dbReference>
<evidence type="ECO:0000256" key="2">
    <source>
        <dbReference type="SAM" id="MobiDB-lite"/>
    </source>
</evidence>
<feature type="compositionally biased region" description="Basic and acidic residues" evidence="2">
    <location>
        <begin position="390"/>
        <end position="403"/>
    </location>
</feature>
<feature type="region of interest" description="Disordered" evidence="2">
    <location>
        <begin position="1"/>
        <end position="50"/>
    </location>
</feature>
<dbReference type="InterPro" id="IPR027816">
    <property type="entry name" value="MAJIN"/>
</dbReference>
<feature type="region of interest" description="Disordered" evidence="2">
    <location>
        <begin position="97"/>
        <end position="208"/>
    </location>
</feature>
<gene>
    <name evidence="5" type="primary">MAJIN</name>
</gene>
<dbReference type="RefSeq" id="XP_060032144.1">
    <property type="nucleotide sequence ID" value="XM_060176161.1"/>
</dbReference>
<dbReference type="SMART" id="SM00338">
    <property type="entry name" value="BRLZ"/>
    <property type="match status" value="1"/>
</dbReference>
<feature type="compositionally biased region" description="Low complexity" evidence="2">
    <location>
        <begin position="446"/>
        <end position="455"/>
    </location>
</feature>
<feature type="compositionally biased region" description="Basic and acidic residues" evidence="2">
    <location>
        <begin position="41"/>
        <end position="50"/>
    </location>
</feature>
<dbReference type="PANTHER" id="PTHR35824:SF1">
    <property type="entry name" value="MEMBRANE-ANCHORED JUNCTION PROTEIN"/>
    <property type="match status" value="1"/>
</dbReference>
<evidence type="ECO:0000259" key="3">
    <source>
        <dbReference type="PROSITE" id="PS50217"/>
    </source>
</evidence>
<dbReference type="PANTHER" id="PTHR35824">
    <property type="entry name" value="MEMBRANE-ANCHORED JUNCTION PROTEIN MAJIN"/>
    <property type="match status" value="1"/>
</dbReference>
<dbReference type="Pfam" id="PF00170">
    <property type="entry name" value="bZIP_1"/>
    <property type="match status" value="1"/>
</dbReference>
<keyword evidence="1" id="KW-0539">Nucleus</keyword>
<dbReference type="InterPro" id="IPR004827">
    <property type="entry name" value="bZIP"/>
</dbReference>
<feature type="compositionally biased region" description="Low complexity" evidence="2">
    <location>
        <begin position="168"/>
        <end position="178"/>
    </location>
</feature>
<name>A0ABM3W6D5_ERIEU</name>